<comment type="caution">
    <text evidence="3">The sequence shown here is derived from an EMBL/GenBank/DDBJ whole genome shotgun (WGS) entry which is preliminary data.</text>
</comment>
<evidence type="ECO:0000313" key="3">
    <source>
        <dbReference type="EMBL" id="KAF2437436.1"/>
    </source>
</evidence>
<dbReference type="AlphaFoldDB" id="A0A9P4U580"/>
<evidence type="ECO:0000256" key="2">
    <source>
        <dbReference type="SAM" id="SignalP"/>
    </source>
</evidence>
<feature type="transmembrane region" description="Helical" evidence="1">
    <location>
        <begin position="179"/>
        <end position="203"/>
    </location>
</feature>
<feature type="transmembrane region" description="Helical" evidence="1">
    <location>
        <begin position="210"/>
        <end position="233"/>
    </location>
</feature>
<keyword evidence="2" id="KW-0732">Signal</keyword>
<feature type="signal peptide" evidence="2">
    <location>
        <begin position="1"/>
        <end position="19"/>
    </location>
</feature>
<dbReference type="InterPro" id="IPR052413">
    <property type="entry name" value="SUR7_domain"/>
</dbReference>
<dbReference type="Pfam" id="PF06687">
    <property type="entry name" value="SUR7"/>
    <property type="match status" value="1"/>
</dbReference>
<protein>
    <submittedName>
        <fullName evidence="3">Integral membrane protein-like protein</fullName>
    </submittedName>
</protein>
<dbReference type="Proteomes" id="UP000799764">
    <property type="component" value="Unassembled WGS sequence"/>
</dbReference>
<sequence length="295" mass="31111">MRPTALIPALLSAAALVLAFLCLFAGHKKDFMEDYHILTLNTSRLGEGVINGTLGQSDSTLGSLWNLVPDSIQNDVSEAAGVVTEKLGIEDFYSAHLLDYCYGQYTPAESPNATLPASAIHKNVSACSNQTAMFYFNPTQIIEDALAKSGLDITLDDLEWPSDIQRGLDALRIVSVTAFVLYCISIGLIFLSFVGAVVAVFAAGRLSACVNLLVGILAFVAIGLASALVTAVIEKGGDVINEKGADVGVVAGKGRRFMALTWAATGLVGVVLVVWVVEMCAGRRRRGAYGGAKHG</sequence>
<proteinExistence type="predicted"/>
<keyword evidence="1" id="KW-0812">Transmembrane</keyword>
<dbReference type="GO" id="GO:0005886">
    <property type="term" value="C:plasma membrane"/>
    <property type="evidence" value="ECO:0007669"/>
    <property type="project" value="InterPro"/>
</dbReference>
<keyword evidence="1" id="KW-0472">Membrane</keyword>
<dbReference type="GO" id="GO:0031505">
    <property type="term" value="P:fungal-type cell wall organization"/>
    <property type="evidence" value="ECO:0007669"/>
    <property type="project" value="TreeGrafter"/>
</dbReference>
<gene>
    <name evidence="3" type="ORF">P171DRAFT_506265</name>
</gene>
<dbReference type="PANTHER" id="PTHR28019:SF7">
    <property type="entry name" value="SUR7 PROTEIN"/>
    <property type="match status" value="1"/>
</dbReference>
<dbReference type="InterPro" id="IPR009571">
    <property type="entry name" value="SUR7/Rim9-like_fungi"/>
</dbReference>
<dbReference type="GO" id="GO:0051285">
    <property type="term" value="C:cell cortex of cell tip"/>
    <property type="evidence" value="ECO:0007669"/>
    <property type="project" value="TreeGrafter"/>
</dbReference>
<keyword evidence="1" id="KW-1133">Transmembrane helix</keyword>
<dbReference type="EMBL" id="MU001516">
    <property type="protein sequence ID" value="KAF2437436.1"/>
    <property type="molecule type" value="Genomic_DNA"/>
</dbReference>
<dbReference type="OrthoDB" id="4159154at2759"/>
<feature type="chain" id="PRO_5040406808" evidence="2">
    <location>
        <begin position="20"/>
        <end position="295"/>
    </location>
</feature>
<evidence type="ECO:0000313" key="4">
    <source>
        <dbReference type="Proteomes" id="UP000799764"/>
    </source>
</evidence>
<dbReference type="PANTHER" id="PTHR28019">
    <property type="entry name" value="CELL MEMBRANE PROTEIN YLR413W-RELATED"/>
    <property type="match status" value="1"/>
</dbReference>
<name>A0A9P4U580_9PLEO</name>
<evidence type="ECO:0000256" key="1">
    <source>
        <dbReference type="SAM" id="Phobius"/>
    </source>
</evidence>
<reference evidence="3" key="1">
    <citation type="journal article" date="2020" name="Stud. Mycol.">
        <title>101 Dothideomycetes genomes: a test case for predicting lifestyles and emergence of pathogens.</title>
        <authorList>
            <person name="Haridas S."/>
            <person name="Albert R."/>
            <person name="Binder M."/>
            <person name="Bloem J."/>
            <person name="Labutti K."/>
            <person name="Salamov A."/>
            <person name="Andreopoulos B."/>
            <person name="Baker S."/>
            <person name="Barry K."/>
            <person name="Bills G."/>
            <person name="Bluhm B."/>
            <person name="Cannon C."/>
            <person name="Castanera R."/>
            <person name="Culley D."/>
            <person name="Daum C."/>
            <person name="Ezra D."/>
            <person name="Gonzalez J."/>
            <person name="Henrissat B."/>
            <person name="Kuo A."/>
            <person name="Liang C."/>
            <person name="Lipzen A."/>
            <person name="Lutzoni F."/>
            <person name="Magnuson J."/>
            <person name="Mondo S."/>
            <person name="Nolan M."/>
            <person name="Ohm R."/>
            <person name="Pangilinan J."/>
            <person name="Park H.-J."/>
            <person name="Ramirez L."/>
            <person name="Alfaro M."/>
            <person name="Sun H."/>
            <person name="Tritt A."/>
            <person name="Yoshinaga Y."/>
            <person name="Zwiers L.-H."/>
            <person name="Turgeon B."/>
            <person name="Goodwin S."/>
            <person name="Spatafora J."/>
            <person name="Crous P."/>
            <person name="Grigoriev I."/>
        </authorList>
    </citation>
    <scope>NUCLEOTIDE SEQUENCE</scope>
    <source>
        <strain evidence="3">CBS 690.94</strain>
    </source>
</reference>
<organism evidence="3 4">
    <name type="scientific">Karstenula rhodostoma CBS 690.94</name>
    <dbReference type="NCBI Taxonomy" id="1392251"/>
    <lineage>
        <taxon>Eukaryota</taxon>
        <taxon>Fungi</taxon>
        <taxon>Dikarya</taxon>
        <taxon>Ascomycota</taxon>
        <taxon>Pezizomycotina</taxon>
        <taxon>Dothideomycetes</taxon>
        <taxon>Pleosporomycetidae</taxon>
        <taxon>Pleosporales</taxon>
        <taxon>Massarineae</taxon>
        <taxon>Didymosphaeriaceae</taxon>
        <taxon>Karstenula</taxon>
    </lineage>
</organism>
<accession>A0A9P4U580</accession>
<keyword evidence="4" id="KW-1185">Reference proteome</keyword>
<feature type="transmembrane region" description="Helical" evidence="1">
    <location>
        <begin position="257"/>
        <end position="277"/>
    </location>
</feature>